<evidence type="ECO:0000313" key="3">
    <source>
        <dbReference type="EMBL" id="KAF9066324.1"/>
    </source>
</evidence>
<dbReference type="Proteomes" id="UP000772434">
    <property type="component" value="Unassembled WGS sequence"/>
</dbReference>
<evidence type="ECO:0000259" key="2">
    <source>
        <dbReference type="Pfam" id="PF10075"/>
    </source>
</evidence>
<sequence>MANGPPTPPPTTDTEIQDETRTVDPAPTPVPANTAPPQPAQPQPQPVHLQDPYQLIFPRIAELAAAKQWLELIDTSEITEINATNDQQLSRLFVIVPLVLAYLIQNEISIAKLVLERVQSNIRSNPLLKAVRSLTVAYGAGAYEEIYSKAAALTDLVAQSNFAEPQLAQVVKGMVDCFLASFRDRTFLLLSRAYTSMPLDLAEMYFGMPADSIIAASQGWIYDASSKILRPVATKERISAVAPAASSLEDFAFIAQSVSRLEM</sequence>
<name>A0A9P5PN82_9AGAR</name>
<feature type="compositionally biased region" description="Pro residues" evidence="1">
    <location>
        <begin position="26"/>
        <end position="45"/>
    </location>
</feature>
<protein>
    <recommendedName>
        <fullName evidence="2">CSN8/PSMD8/EIF3K domain-containing protein</fullName>
    </recommendedName>
</protein>
<gene>
    <name evidence="3" type="ORF">BDP27DRAFT_1423979</name>
</gene>
<comment type="caution">
    <text evidence="3">The sequence shown here is derived from an EMBL/GenBank/DDBJ whole genome shotgun (WGS) entry which is preliminary data.</text>
</comment>
<reference evidence="3" key="1">
    <citation type="submission" date="2020-11" db="EMBL/GenBank/DDBJ databases">
        <authorList>
            <consortium name="DOE Joint Genome Institute"/>
            <person name="Ahrendt S."/>
            <person name="Riley R."/>
            <person name="Andreopoulos W."/>
            <person name="Labutti K."/>
            <person name="Pangilinan J."/>
            <person name="Ruiz-Duenas F.J."/>
            <person name="Barrasa J.M."/>
            <person name="Sanchez-Garcia M."/>
            <person name="Camarero S."/>
            <person name="Miyauchi S."/>
            <person name="Serrano A."/>
            <person name="Linde D."/>
            <person name="Babiker R."/>
            <person name="Drula E."/>
            <person name="Ayuso-Fernandez I."/>
            <person name="Pacheco R."/>
            <person name="Padilla G."/>
            <person name="Ferreira P."/>
            <person name="Barriuso J."/>
            <person name="Kellner H."/>
            <person name="Castanera R."/>
            <person name="Alfaro M."/>
            <person name="Ramirez L."/>
            <person name="Pisabarro A.G."/>
            <person name="Kuo A."/>
            <person name="Tritt A."/>
            <person name="Lipzen A."/>
            <person name="He G."/>
            <person name="Yan M."/>
            <person name="Ng V."/>
            <person name="Cullen D."/>
            <person name="Martin F."/>
            <person name="Rosso M.-N."/>
            <person name="Henrissat B."/>
            <person name="Hibbett D."/>
            <person name="Martinez A.T."/>
            <person name="Grigoriev I.V."/>
        </authorList>
    </citation>
    <scope>NUCLEOTIDE SEQUENCE</scope>
    <source>
        <strain evidence="3">AH 40177</strain>
    </source>
</reference>
<feature type="region of interest" description="Disordered" evidence="1">
    <location>
        <begin position="1"/>
        <end position="48"/>
    </location>
</feature>
<dbReference type="EMBL" id="JADNRY010000089">
    <property type="protein sequence ID" value="KAF9066324.1"/>
    <property type="molecule type" value="Genomic_DNA"/>
</dbReference>
<dbReference type="InterPro" id="IPR033464">
    <property type="entry name" value="CSN8_PSD8_EIF3K"/>
</dbReference>
<dbReference type="AlphaFoldDB" id="A0A9P5PN82"/>
<evidence type="ECO:0000313" key="4">
    <source>
        <dbReference type="Proteomes" id="UP000772434"/>
    </source>
</evidence>
<evidence type="ECO:0000256" key="1">
    <source>
        <dbReference type="SAM" id="MobiDB-lite"/>
    </source>
</evidence>
<feature type="compositionally biased region" description="Pro residues" evidence="1">
    <location>
        <begin position="1"/>
        <end position="11"/>
    </location>
</feature>
<dbReference type="Pfam" id="PF10075">
    <property type="entry name" value="CSN8_PSD8_EIF3K"/>
    <property type="match status" value="1"/>
</dbReference>
<accession>A0A9P5PN82</accession>
<proteinExistence type="predicted"/>
<dbReference type="OrthoDB" id="5351233at2759"/>
<organism evidence="3 4">
    <name type="scientific">Rhodocollybia butyracea</name>
    <dbReference type="NCBI Taxonomy" id="206335"/>
    <lineage>
        <taxon>Eukaryota</taxon>
        <taxon>Fungi</taxon>
        <taxon>Dikarya</taxon>
        <taxon>Basidiomycota</taxon>
        <taxon>Agaricomycotina</taxon>
        <taxon>Agaricomycetes</taxon>
        <taxon>Agaricomycetidae</taxon>
        <taxon>Agaricales</taxon>
        <taxon>Marasmiineae</taxon>
        <taxon>Omphalotaceae</taxon>
        <taxon>Rhodocollybia</taxon>
    </lineage>
</organism>
<feature type="domain" description="CSN8/PSMD8/EIF3K" evidence="2">
    <location>
        <begin position="99"/>
        <end position="232"/>
    </location>
</feature>
<keyword evidence="4" id="KW-1185">Reference proteome</keyword>